<comment type="subunit">
    <text evidence="3">Monomer.</text>
</comment>
<keyword evidence="6 9" id="KW-0274">FAD</keyword>
<dbReference type="InterPro" id="IPR012132">
    <property type="entry name" value="GMC_OxRdtase"/>
</dbReference>
<sequence length="482" mass="52801">MPRIEIKDAISRTYDYVIIGGGTAGLVLAARLTETADLSVLVLEAGEENLNDPVLMKLGQFAMIFGQKQYEWCAKTVPQPHAANTVIPWPRGRLLGGSSAVNFTVWNKPAREDFDAWEKLGNEGWNWDRFNKYIERAITYTPPDLSAAEHARRGTPEVLKALWAKGKEGNGPVKVSHPPVPVAPAPLNGNPNGIVLGAMAVDPETRERSFAGNAYWKPSSERPNLHLLTGVIAHRLVTKEVDGELLATGVEFSHKDSSGNVCIAKASREVILSAGDIMTPQILELSGIGRPDVLQSVGIPVKLALDGVGENVQDHVNSTIVVELNENAPDLTFDVLRHPGEAEKHLALFAQGEGLHNMGIHTYIYAPISTFSDRAPEIIANTQKEIERGIAAGKYNPGVIDQYRIVLENMKNVPNCEIIAYPTLITMAPAYLTDDTREGPTPDSLLSRAALRAYRSHFVNKYANANLFDSVELTDTRMDQYE</sequence>
<name>A0AAD5YQP0_9AGAR</name>
<dbReference type="InterPro" id="IPR036188">
    <property type="entry name" value="FAD/NAD-bd_sf"/>
</dbReference>
<evidence type="ECO:0000256" key="1">
    <source>
        <dbReference type="ARBA" id="ARBA00001974"/>
    </source>
</evidence>
<dbReference type="PROSITE" id="PS00623">
    <property type="entry name" value="GMC_OXRED_1"/>
    <property type="match status" value="1"/>
</dbReference>
<evidence type="ECO:0000256" key="5">
    <source>
        <dbReference type="ARBA" id="ARBA00022729"/>
    </source>
</evidence>
<evidence type="ECO:0000256" key="8">
    <source>
        <dbReference type="ARBA" id="ARBA00023180"/>
    </source>
</evidence>
<keyword evidence="12" id="KW-1185">Reference proteome</keyword>
<proteinExistence type="inferred from homology"/>
<dbReference type="Proteomes" id="UP001213000">
    <property type="component" value="Unassembled WGS sequence"/>
</dbReference>
<keyword evidence="7" id="KW-0560">Oxidoreductase</keyword>
<evidence type="ECO:0000256" key="3">
    <source>
        <dbReference type="ARBA" id="ARBA00011245"/>
    </source>
</evidence>
<reference evidence="11" key="1">
    <citation type="submission" date="2022-07" db="EMBL/GenBank/DDBJ databases">
        <title>Genome Sequence of Leucocoprinus birnbaumii.</title>
        <authorList>
            <person name="Buettner E."/>
        </authorList>
    </citation>
    <scope>NUCLEOTIDE SEQUENCE</scope>
    <source>
        <strain evidence="11">VT141</strain>
    </source>
</reference>
<accession>A0AAD5YQP0</accession>
<comment type="similarity">
    <text evidence="2 9">Belongs to the GMC oxidoreductase family.</text>
</comment>
<dbReference type="GO" id="GO:0016614">
    <property type="term" value="F:oxidoreductase activity, acting on CH-OH group of donors"/>
    <property type="evidence" value="ECO:0007669"/>
    <property type="project" value="InterPro"/>
</dbReference>
<keyword evidence="4 9" id="KW-0285">Flavoprotein</keyword>
<dbReference type="PANTHER" id="PTHR11552">
    <property type="entry name" value="GLUCOSE-METHANOL-CHOLINE GMC OXIDOREDUCTASE"/>
    <property type="match status" value="1"/>
</dbReference>
<dbReference type="EMBL" id="JANIEX010001472">
    <property type="protein sequence ID" value="KAJ3557548.1"/>
    <property type="molecule type" value="Genomic_DNA"/>
</dbReference>
<evidence type="ECO:0000313" key="11">
    <source>
        <dbReference type="EMBL" id="KAJ3557548.1"/>
    </source>
</evidence>
<dbReference type="AlphaFoldDB" id="A0AAD5YQP0"/>
<keyword evidence="5" id="KW-0732">Signal</keyword>
<dbReference type="Gene3D" id="3.50.50.60">
    <property type="entry name" value="FAD/NAD(P)-binding domain"/>
    <property type="match status" value="1"/>
</dbReference>
<organism evidence="11 12">
    <name type="scientific">Leucocoprinus birnbaumii</name>
    <dbReference type="NCBI Taxonomy" id="56174"/>
    <lineage>
        <taxon>Eukaryota</taxon>
        <taxon>Fungi</taxon>
        <taxon>Dikarya</taxon>
        <taxon>Basidiomycota</taxon>
        <taxon>Agaricomycotina</taxon>
        <taxon>Agaricomycetes</taxon>
        <taxon>Agaricomycetidae</taxon>
        <taxon>Agaricales</taxon>
        <taxon>Agaricineae</taxon>
        <taxon>Agaricaceae</taxon>
        <taxon>Leucocoprinus</taxon>
    </lineage>
</organism>
<evidence type="ECO:0000259" key="10">
    <source>
        <dbReference type="PROSITE" id="PS00623"/>
    </source>
</evidence>
<gene>
    <name evidence="11" type="ORF">NP233_g11711</name>
</gene>
<comment type="cofactor">
    <cofactor evidence="1">
        <name>FAD</name>
        <dbReference type="ChEBI" id="CHEBI:57692"/>
    </cofactor>
</comment>
<comment type="caution">
    <text evidence="11">The sequence shown here is derived from an EMBL/GenBank/DDBJ whole genome shotgun (WGS) entry which is preliminary data.</text>
</comment>
<evidence type="ECO:0000256" key="2">
    <source>
        <dbReference type="ARBA" id="ARBA00010790"/>
    </source>
</evidence>
<dbReference type="SUPFAM" id="SSF51905">
    <property type="entry name" value="FAD/NAD(P)-binding domain"/>
    <property type="match status" value="1"/>
</dbReference>
<evidence type="ECO:0000256" key="7">
    <source>
        <dbReference type="ARBA" id="ARBA00023002"/>
    </source>
</evidence>
<feature type="domain" description="Glucose-methanol-choline oxidoreductase N-terminal" evidence="10">
    <location>
        <begin position="92"/>
        <end position="115"/>
    </location>
</feature>
<protein>
    <recommendedName>
        <fullName evidence="10">Glucose-methanol-choline oxidoreductase N-terminal domain-containing protein</fullName>
    </recommendedName>
</protein>
<evidence type="ECO:0000313" key="12">
    <source>
        <dbReference type="Proteomes" id="UP001213000"/>
    </source>
</evidence>
<dbReference type="GO" id="GO:0050660">
    <property type="term" value="F:flavin adenine dinucleotide binding"/>
    <property type="evidence" value="ECO:0007669"/>
    <property type="project" value="InterPro"/>
</dbReference>
<evidence type="ECO:0000256" key="9">
    <source>
        <dbReference type="RuleBase" id="RU003968"/>
    </source>
</evidence>
<keyword evidence="8" id="KW-0325">Glycoprotein</keyword>
<dbReference type="Pfam" id="PF00732">
    <property type="entry name" value="GMC_oxred_N"/>
    <property type="match status" value="1"/>
</dbReference>
<evidence type="ECO:0000256" key="4">
    <source>
        <dbReference type="ARBA" id="ARBA00022630"/>
    </source>
</evidence>
<evidence type="ECO:0000256" key="6">
    <source>
        <dbReference type="ARBA" id="ARBA00022827"/>
    </source>
</evidence>
<dbReference type="InterPro" id="IPR000172">
    <property type="entry name" value="GMC_OxRdtase_N"/>
</dbReference>
<dbReference type="Gene3D" id="3.30.560.10">
    <property type="entry name" value="Glucose Oxidase, domain 3"/>
    <property type="match status" value="1"/>
</dbReference>
<dbReference type="PANTHER" id="PTHR11552:SF201">
    <property type="entry name" value="GLUCOSE-METHANOL-CHOLINE OXIDOREDUCTASE N-TERMINAL DOMAIN-CONTAINING PROTEIN"/>
    <property type="match status" value="1"/>
</dbReference>